<comment type="caution">
    <text evidence="1">The sequence shown here is derived from an EMBL/GenBank/DDBJ whole genome shotgun (WGS) entry which is preliminary data.</text>
</comment>
<organism evidence="1 2">
    <name type="scientific">Vermiconidia calcicola</name>
    <dbReference type="NCBI Taxonomy" id="1690605"/>
    <lineage>
        <taxon>Eukaryota</taxon>
        <taxon>Fungi</taxon>
        <taxon>Dikarya</taxon>
        <taxon>Ascomycota</taxon>
        <taxon>Pezizomycotina</taxon>
        <taxon>Dothideomycetes</taxon>
        <taxon>Dothideomycetidae</taxon>
        <taxon>Mycosphaerellales</taxon>
        <taxon>Extremaceae</taxon>
        <taxon>Vermiconidia</taxon>
    </lineage>
</organism>
<accession>A0ACC3MCY1</accession>
<name>A0ACC3MCY1_9PEZI</name>
<protein>
    <submittedName>
        <fullName evidence="1">Uncharacterized protein</fullName>
    </submittedName>
</protein>
<evidence type="ECO:0000313" key="1">
    <source>
        <dbReference type="EMBL" id="KAK3681216.1"/>
    </source>
</evidence>
<dbReference type="Proteomes" id="UP001281147">
    <property type="component" value="Unassembled WGS sequence"/>
</dbReference>
<dbReference type="EMBL" id="JAUTXU010000406">
    <property type="protein sequence ID" value="KAK3681216.1"/>
    <property type="molecule type" value="Genomic_DNA"/>
</dbReference>
<proteinExistence type="predicted"/>
<evidence type="ECO:0000313" key="2">
    <source>
        <dbReference type="Proteomes" id="UP001281147"/>
    </source>
</evidence>
<gene>
    <name evidence="1" type="ORF">LTR37_020930</name>
</gene>
<keyword evidence="2" id="KW-1185">Reference proteome</keyword>
<reference evidence="1" key="1">
    <citation type="submission" date="2023-07" db="EMBL/GenBank/DDBJ databases">
        <title>Black Yeasts Isolated from many extreme environments.</title>
        <authorList>
            <person name="Coleine C."/>
            <person name="Stajich J.E."/>
            <person name="Selbmann L."/>
        </authorList>
    </citation>
    <scope>NUCLEOTIDE SEQUENCE</scope>
    <source>
        <strain evidence="1">CCFEE 5714</strain>
    </source>
</reference>
<sequence>MHLDQATLSMLPKSLTLLRGFISYCNDHNVKFLAQSGGNGWADTLDLGEDGVIVNLRGLNSIVFNDVNEQVTLGGGTINGELTDASLANGKQARGNFGAVISVTMNTFPLINNGVIWAGELIFSGEKLERLVDTLNDLHLTAEMSLLLGFSFREDGPVITAQASYTSSNPEDGRTAFRALYNLDPDQDTTELLDYDHINEDTEFLCEDGGRKPGCSTGLRTFDYPTSQVIWDEFVTSVNGTGLDGTTILIECYSNDVLRDIGSEHASYANREIEYYAWILFGYAEKESDALAESFGSRVRALWRSASGSEQQRTYVHSLWRPFDVS</sequence>